<dbReference type="STRING" id="398512.Bccel_3962"/>
<gene>
    <name evidence="1" type="ORF">Bccel_3962</name>
</gene>
<dbReference type="EMBL" id="LGTC01000001">
    <property type="protein sequence ID" value="KNY28688.1"/>
    <property type="molecule type" value="Genomic_DNA"/>
</dbReference>
<accession>A0A0L6JSA1</accession>
<evidence type="ECO:0000313" key="1">
    <source>
        <dbReference type="EMBL" id="KNY28688.1"/>
    </source>
</evidence>
<dbReference type="RefSeq" id="WP_036936464.1">
    <property type="nucleotide sequence ID" value="NZ_JQKC01000002.1"/>
</dbReference>
<dbReference type="InterPro" id="IPR008930">
    <property type="entry name" value="Terpenoid_cyclase/PrenylTrfase"/>
</dbReference>
<proteinExistence type="predicted"/>
<evidence type="ECO:0000313" key="2">
    <source>
        <dbReference type="Proteomes" id="UP000036923"/>
    </source>
</evidence>
<dbReference type="PATRIC" id="fig|398512.5.peg.4143"/>
<dbReference type="OrthoDB" id="3286086at2"/>
<organism evidence="1 2">
    <name type="scientific">Pseudobacteroides cellulosolvens ATCC 35603 = DSM 2933</name>
    <dbReference type="NCBI Taxonomy" id="398512"/>
    <lineage>
        <taxon>Bacteria</taxon>
        <taxon>Bacillati</taxon>
        <taxon>Bacillota</taxon>
        <taxon>Clostridia</taxon>
        <taxon>Eubacteriales</taxon>
        <taxon>Oscillospiraceae</taxon>
        <taxon>Pseudobacteroides</taxon>
    </lineage>
</organism>
<dbReference type="SUPFAM" id="SSF48239">
    <property type="entry name" value="Terpenoid cyclases/Protein prenyltransferases"/>
    <property type="match status" value="1"/>
</dbReference>
<dbReference type="Proteomes" id="UP000036923">
    <property type="component" value="Unassembled WGS sequence"/>
</dbReference>
<keyword evidence="2" id="KW-1185">Reference proteome</keyword>
<protein>
    <recommendedName>
        <fullName evidence="3">Prenyltransferase/squalene oxidase</fullName>
    </recommendedName>
</protein>
<evidence type="ECO:0008006" key="3">
    <source>
        <dbReference type="Google" id="ProtNLM"/>
    </source>
</evidence>
<reference evidence="2" key="1">
    <citation type="submission" date="2015-07" db="EMBL/GenBank/DDBJ databases">
        <title>Near-Complete Genome Sequence of the Cellulolytic Bacterium Bacteroides (Pseudobacteroides) cellulosolvens ATCC 35603.</title>
        <authorList>
            <person name="Dassa B."/>
            <person name="Utturkar S.M."/>
            <person name="Klingeman D.M."/>
            <person name="Hurt R.A."/>
            <person name="Keller M."/>
            <person name="Xu J."/>
            <person name="Reddy Y.H.K."/>
            <person name="Borovok I."/>
            <person name="Grinberg I.R."/>
            <person name="Lamed R."/>
            <person name="Zhivin O."/>
            <person name="Bayer E.A."/>
            <person name="Brown S.D."/>
        </authorList>
    </citation>
    <scope>NUCLEOTIDE SEQUENCE [LARGE SCALE GENOMIC DNA]</scope>
    <source>
        <strain evidence="2">DSM 2933</strain>
    </source>
</reference>
<comment type="caution">
    <text evidence="1">The sequence shown here is derived from an EMBL/GenBank/DDBJ whole genome shotgun (WGS) entry which is preliminary data.</text>
</comment>
<name>A0A0L6JSA1_9FIRM</name>
<dbReference type="eggNOG" id="ENOG502Z95C">
    <property type="taxonomic scope" value="Bacteria"/>
</dbReference>
<sequence length="316" mass="36827">MNMSKSDFQTIRNWIYRNARPLDNARWRYHFENGSNEDVLKALATYQNADGGFGHAIEADSWNPNSSPISTTTAIEILREIRFIDINHSIIKGILAYFDTTTDFTGEYWLSSTPTNNDYPHAPWWNYPNNESFDWGYNPTAMIAGFILYFADRNTGIYKKAEKIAMQAIDKYLNGVMENGEAYNSVKREGELRCFNHLLEYLEAAELTQVYQATELRDTLIKQVDIYIEKDNSKWNGYCCKPSTFITSPDSIFFKGNEDILNTELDYILKNRNQDGVWNITWSWGSYEKEFAISENWWKANIAILNMLLLRNFSRL</sequence>
<dbReference type="AlphaFoldDB" id="A0A0L6JSA1"/>